<evidence type="ECO:0000313" key="10">
    <source>
        <dbReference type="EMBL" id="EKM58278.1"/>
    </source>
</evidence>
<dbReference type="PANTHER" id="PTHR14030:SF4">
    <property type="entry name" value="BUB1 KINASE, ISOFORM A-RELATED"/>
    <property type="match status" value="1"/>
</dbReference>
<evidence type="ECO:0000256" key="5">
    <source>
        <dbReference type="ARBA" id="ARBA00022840"/>
    </source>
</evidence>
<feature type="region of interest" description="Disordered" evidence="8">
    <location>
        <begin position="1"/>
        <end position="32"/>
    </location>
</feature>
<dbReference type="InterPro" id="IPR011009">
    <property type="entry name" value="Kinase-like_dom_sf"/>
</dbReference>
<dbReference type="InterPro" id="IPR017441">
    <property type="entry name" value="Protein_kinase_ATP_BS"/>
</dbReference>
<dbReference type="Proteomes" id="UP000008370">
    <property type="component" value="Unassembled WGS sequence"/>
</dbReference>
<dbReference type="InterPro" id="IPR000719">
    <property type="entry name" value="Prot_kinase_dom"/>
</dbReference>
<gene>
    <name evidence="10" type="ORF">PHACADRAFT_252482</name>
</gene>
<dbReference type="InParanoid" id="K5W322"/>
<dbReference type="PROSITE" id="PS00107">
    <property type="entry name" value="PROTEIN_KINASE_ATP"/>
    <property type="match status" value="1"/>
</dbReference>
<evidence type="ECO:0000259" key="9">
    <source>
        <dbReference type="PROSITE" id="PS50011"/>
    </source>
</evidence>
<dbReference type="SUPFAM" id="SSF56112">
    <property type="entry name" value="Protein kinase-like (PK-like)"/>
    <property type="match status" value="1"/>
</dbReference>
<dbReference type="GO" id="GO:0051754">
    <property type="term" value="P:meiotic sister chromatid cohesion, centromeric"/>
    <property type="evidence" value="ECO:0007669"/>
    <property type="project" value="TreeGrafter"/>
</dbReference>
<evidence type="ECO:0000313" key="11">
    <source>
        <dbReference type="Proteomes" id="UP000008370"/>
    </source>
</evidence>
<keyword evidence="4" id="KW-0995">Kinetochore</keyword>
<evidence type="ECO:0000256" key="6">
    <source>
        <dbReference type="ARBA" id="ARBA00023328"/>
    </source>
</evidence>
<reference evidence="10 11" key="1">
    <citation type="journal article" date="2012" name="BMC Genomics">
        <title>Comparative genomics of the white-rot fungi, Phanerochaete carnosa and P. chrysosporium, to elucidate the genetic basis of the distinct wood types they colonize.</title>
        <authorList>
            <person name="Suzuki H."/>
            <person name="MacDonald J."/>
            <person name="Syed K."/>
            <person name="Salamov A."/>
            <person name="Hori C."/>
            <person name="Aerts A."/>
            <person name="Henrissat B."/>
            <person name="Wiebenga A."/>
            <person name="vanKuyk P.A."/>
            <person name="Barry K."/>
            <person name="Lindquist E."/>
            <person name="LaButti K."/>
            <person name="Lapidus A."/>
            <person name="Lucas S."/>
            <person name="Coutinho P."/>
            <person name="Gong Y."/>
            <person name="Samejima M."/>
            <person name="Mahadevan R."/>
            <person name="Abou-Zaid M."/>
            <person name="de Vries R.P."/>
            <person name="Igarashi K."/>
            <person name="Yadav J.S."/>
            <person name="Grigoriev I.V."/>
            <person name="Master E.R."/>
        </authorList>
    </citation>
    <scope>NUCLEOTIDE SEQUENCE [LARGE SCALE GENOMIC DNA]</scope>
    <source>
        <strain evidence="10 11">HHB-10118-sp</strain>
    </source>
</reference>
<dbReference type="GO" id="GO:0005634">
    <property type="term" value="C:nucleus"/>
    <property type="evidence" value="ECO:0007669"/>
    <property type="project" value="TreeGrafter"/>
</dbReference>
<dbReference type="AlphaFoldDB" id="K5W322"/>
<evidence type="ECO:0000256" key="3">
    <source>
        <dbReference type="ARBA" id="ARBA00022741"/>
    </source>
</evidence>
<dbReference type="PROSITE" id="PS50011">
    <property type="entry name" value="PROTEIN_KINASE_DOM"/>
    <property type="match status" value="1"/>
</dbReference>
<accession>K5W322</accession>
<keyword evidence="6" id="KW-0137">Centromere</keyword>
<dbReference type="GeneID" id="18915493"/>
<proteinExistence type="predicted"/>
<protein>
    <recommendedName>
        <fullName evidence="9">Protein kinase domain-containing protein</fullName>
    </recommendedName>
</protein>
<keyword evidence="3 7" id="KW-0547">Nucleotide-binding</keyword>
<dbReference type="EMBL" id="JH930470">
    <property type="protein sequence ID" value="EKM58278.1"/>
    <property type="molecule type" value="Genomic_DNA"/>
</dbReference>
<evidence type="ECO:0000256" key="7">
    <source>
        <dbReference type="PROSITE-ProRule" id="PRU10141"/>
    </source>
</evidence>
<dbReference type="GO" id="GO:0004672">
    <property type="term" value="F:protein kinase activity"/>
    <property type="evidence" value="ECO:0007669"/>
    <property type="project" value="InterPro"/>
</dbReference>
<dbReference type="KEGG" id="pco:PHACADRAFT_252482"/>
<evidence type="ECO:0000256" key="8">
    <source>
        <dbReference type="SAM" id="MobiDB-lite"/>
    </source>
</evidence>
<dbReference type="GO" id="GO:0000776">
    <property type="term" value="C:kinetochore"/>
    <property type="evidence" value="ECO:0007669"/>
    <property type="project" value="UniProtKB-KW"/>
</dbReference>
<dbReference type="OrthoDB" id="248495at2759"/>
<sequence>MHAGYADDALSDDVDERMLGVRTPAGSDAEDGYQYEYEYYEEEEEQQPGSGRMHQGRLGKLNLMTPITERTLEYANIHTLNARSTAGSVASVSGKVFSIAEETARESADMLAAELREDEELSGGLPQKYDAMREEKHMEERTGTLSLMDALTRASAFIPPNPCNPFESPIITSLLSVLPADLAFHDLRAYESGRLDALQKFARKKERRSSGNSSRNSNSGAEQRSLRIELEDQKYDILSKLGEGGFGTVFEAIDVGAAALKKGRSMDDGSDDDFSDGDEDEDEIPKVALKVVKPRSIWEFHVLRRIHATLSPVLRRSIVTPAALYAYKDESFLVLELRRQGTLLDIVNRAPSAGITQQGACLDELLVMFFATELMRTLEGLHRSGFIHGDVKIDNCLLRLEDVPGAASAWAAQYDPAGEGGWSYKGVTLIDFGRTIDTKLFPSGQTFVGDWAMDARDCLEMREGRPWTFQTDYFGLAGIIFCMLYGKYIEASSVVTADPAPDGTARYKLATPFKRYWQGELWTRLFDLLLNPTLVRPNGSLPLYDEMAELRREMETWLQVNCNRASNSLKGLLKKVGLSILGGKDGR</sequence>
<organism evidence="10 11">
    <name type="scientific">Phanerochaete carnosa (strain HHB-10118-sp)</name>
    <name type="common">White-rot fungus</name>
    <name type="synonym">Peniophora carnosa</name>
    <dbReference type="NCBI Taxonomy" id="650164"/>
    <lineage>
        <taxon>Eukaryota</taxon>
        <taxon>Fungi</taxon>
        <taxon>Dikarya</taxon>
        <taxon>Basidiomycota</taxon>
        <taxon>Agaricomycotina</taxon>
        <taxon>Agaricomycetes</taxon>
        <taxon>Polyporales</taxon>
        <taxon>Phanerochaetaceae</taxon>
        <taxon>Phanerochaete</taxon>
    </lineage>
</organism>
<feature type="compositionally biased region" description="Low complexity" evidence="8">
    <location>
        <begin position="210"/>
        <end position="220"/>
    </location>
</feature>
<evidence type="ECO:0000256" key="4">
    <source>
        <dbReference type="ARBA" id="ARBA00022838"/>
    </source>
</evidence>
<feature type="binding site" evidence="7">
    <location>
        <position position="261"/>
    </location>
    <ligand>
        <name>ATP</name>
        <dbReference type="ChEBI" id="CHEBI:30616"/>
    </ligand>
</feature>
<keyword evidence="2" id="KW-0158">Chromosome</keyword>
<name>K5W322_PHACS</name>
<dbReference type="PROSITE" id="PS00108">
    <property type="entry name" value="PROTEIN_KINASE_ST"/>
    <property type="match status" value="1"/>
</dbReference>
<dbReference type="GO" id="GO:0032991">
    <property type="term" value="C:protein-containing complex"/>
    <property type="evidence" value="ECO:0007669"/>
    <property type="project" value="UniProtKB-ARBA"/>
</dbReference>
<dbReference type="SMART" id="SM00220">
    <property type="entry name" value="S_TKc"/>
    <property type="match status" value="1"/>
</dbReference>
<dbReference type="Pfam" id="PF00069">
    <property type="entry name" value="Pkinase"/>
    <property type="match status" value="1"/>
</dbReference>
<feature type="region of interest" description="Disordered" evidence="8">
    <location>
        <begin position="201"/>
        <end position="225"/>
    </location>
</feature>
<keyword evidence="11" id="KW-1185">Reference proteome</keyword>
<comment type="subcellular location">
    <subcellularLocation>
        <location evidence="1">Chromosome</location>
        <location evidence="1">Centromere</location>
        <location evidence="1">Kinetochore</location>
    </subcellularLocation>
</comment>
<feature type="domain" description="Protein kinase" evidence="9">
    <location>
        <begin position="235"/>
        <end position="587"/>
    </location>
</feature>
<evidence type="ECO:0000256" key="2">
    <source>
        <dbReference type="ARBA" id="ARBA00022454"/>
    </source>
</evidence>
<dbReference type="Gene3D" id="1.10.510.10">
    <property type="entry name" value="Transferase(Phosphotransferase) domain 1"/>
    <property type="match status" value="1"/>
</dbReference>
<dbReference type="InterPro" id="IPR008271">
    <property type="entry name" value="Ser/Thr_kinase_AS"/>
</dbReference>
<dbReference type="CDD" id="cd13981">
    <property type="entry name" value="STKc_Bub1_BubR1"/>
    <property type="match status" value="1"/>
</dbReference>
<dbReference type="PANTHER" id="PTHR14030">
    <property type="entry name" value="MITOTIC CHECKPOINT SERINE/THREONINE-PROTEIN KINASE BUB1"/>
    <property type="match status" value="1"/>
</dbReference>
<dbReference type="STRING" id="650164.K5W322"/>
<dbReference type="HOGENOM" id="CLU_464681_0_0_1"/>
<dbReference type="InterPro" id="IPR015661">
    <property type="entry name" value="Bub1/Mad3"/>
</dbReference>
<dbReference type="RefSeq" id="XP_007393599.1">
    <property type="nucleotide sequence ID" value="XM_007393537.1"/>
</dbReference>
<keyword evidence="5 7" id="KW-0067">ATP-binding</keyword>
<dbReference type="GO" id="GO:0007094">
    <property type="term" value="P:mitotic spindle assembly checkpoint signaling"/>
    <property type="evidence" value="ECO:0007669"/>
    <property type="project" value="InterPro"/>
</dbReference>
<dbReference type="GO" id="GO:0005524">
    <property type="term" value="F:ATP binding"/>
    <property type="evidence" value="ECO:0007669"/>
    <property type="project" value="UniProtKB-UniRule"/>
</dbReference>
<evidence type="ECO:0000256" key="1">
    <source>
        <dbReference type="ARBA" id="ARBA00004629"/>
    </source>
</evidence>